<dbReference type="PRINTS" id="PR00344">
    <property type="entry name" value="BCTRLSENSOR"/>
</dbReference>
<protein>
    <recommendedName>
        <fullName evidence="2">histidine kinase</fullName>
        <ecNumber evidence="2">2.7.13.3</ecNumber>
    </recommendedName>
</protein>
<dbReference type="PANTHER" id="PTHR43065">
    <property type="entry name" value="SENSOR HISTIDINE KINASE"/>
    <property type="match status" value="1"/>
</dbReference>
<dbReference type="SUPFAM" id="SSF47384">
    <property type="entry name" value="Homodimeric domain of signal transducing histidine kinase"/>
    <property type="match status" value="1"/>
</dbReference>
<comment type="catalytic activity">
    <reaction evidence="1">
        <text>ATP + protein L-histidine = ADP + protein N-phospho-L-histidine.</text>
        <dbReference type="EC" id="2.7.13.3"/>
    </reaction>
</comment>
<gene>
    <name evidence="7" type="primary">zraS_3</name>
    <name evidence="7" type="ORF">Pan216_33500</name>
</gene>
<dbReference type="InterPro" id="IPR036890">
    <property type="entry name" value="HATPase_C_sf"/>
</dbReference>
<organism evidence="7 8">
    <name type="scientific">Kolteria novifilia</name>
    <dbReference type="NCBI Taxonomy" id="2527975"/>
    <lineage>
        <taxon>Bacteria</taxon>
        <taxon>Pseudomonadati</taxon>
        <taxon>Planctomycetota</taxon>
        <taxon>Planctomycetia</taxon>
        <taxon>Kolteriales</taxon>
        <taxon>Kolteriaceae</taxon>
        <taxon>Kolteria</taxon>
    </lineage>
</organism>
<keyword evidence="5" id="KW-0418">Kinase</keyword>
<evidence type="ECO:0000256" key="5">
    <source>
        <dbReference type="ARBA" id="ARBA00022777"/>
    </source>
</evidence>
<dbReference type="Gene3D" id="1.10.287.130">
    <property type="match status" value="1"/>
</dbReference>
<dbReference type="RefSeq" id="WP_145259273.1">
    <property type="nucleotide sequence ID" value="NZ_CP036279.1"/>
</dbReference>
<dbReference type="FunFam" id="3.30.565.10:FF:000006">
    <property type="entry name" value="Sensor histidine kinase WalK"/>
    <property type="match status" value="1"/>
</dbReference>
<evidence type="ECO:0000256" key="2">
    <source>
        <dbReference type="ARBA" id="ARBA00012438"/>
    </source>
</evidence>
<dbReference type="InterPro" id="IPR003594">
    <property type="entry name" value="HATPase_dom"/>
</dbReference>
<evidence type="ECO:0000313" key="7">
    <source>
        <dbReference type="EMBL" id="QDU62483.1"/>
    </source>
</evidence>
<proteinExistence type="predicted"/>
<evidence type="ECO:0000256" key="4">
    <source>
        <dbReference type="ARBA" id="ARBA00022679"/>
    </source>
</evidence>
<dbReference type="InterPro" id="IPR036097">
    <property type="entry name" value="HisK_dim/P_sf"/>
</dbReference>
<dbReference type="EMBL" id="CP036279">
    <property type="protein sequence ID" value="QDU62483.1"/>
    <property type="molecule type" value="Genomic_DNA"/>
</dbReference>
<name>A0A518B677_9BACT</name>
<dbReference type="AlphaFoldDB" id="A0A518B677"/>
<dbReference type="GO" id="GO:0000155">
    <property type="term" value="F:phosphorelay sensor kinase activity"/>
    <property type="evidence" value="ECO:0007669"/>
    <property type="project" value="InterPro"/>
</dbReference>
<dbReference type="SUPFAM" id="SSF55874">
    <property type="entry name" value="ATPase domain of HSP90 chaperone/DNA topoisomerase II/histidine kinase"/>
    <property type="match status" value="1"/>
</dbReference>
<accession>A0A518B677</accession>
<dbReference type="InterPro" id="IPR004358">
    <property type="entry name" value="Sig_transdc_His_kin-like_C"/>
</dbReference>
<dbReference type="PANTHER" id="PTHR43065:SF42">
    <property type="entry name" value="TWO-COMPONENT SENSOR PPRA"/>
    <property type="match status" value="1"/>
</dbReference>
<dbReference type="PROSITE" id="PS50109">
    <property type="entry name" value="HIS_KIN"/>
    <property type="match status" value="1"/>
</dbReference>
<feature type="domain" description="Histidine kinase" evidence="6">
    <location>
        <begin position="36"/>
        <end position="250"/>
    </location>
</feature>
<dbReference type="SMART" id="SM00387">
    <property type="entry name" value="HATPase_c"/>
    <property type="match status" value="1"/>
</dbReference>
<reference evidence="7 8" key="1">
    <citation type="submission" date="2019-02" db="EMBL/GenBank/DDBJ databases">
        <title>Deep-cultivation of Planctomycetes and their phenomic and genomic characterization uncovers novel biology.</title>
        <authorList>
            <person name="Wiegand S."/>
            <person name="Jogler M."/>
            <person name="Boedeker C."/>
            <person name="Pinto D."/>
            <person name="Vollmers J."/>
            <person name="Rivas-Marin E."/>
            <person name="Kohn T."/>
            <person name="Peeters S.H."/>
            <person name="Heuer A."/>
            <person name="Rast P."/>
            <person name="Oberbeckmann S."/>
            <person name="Bunk B."/>
            <person name="Jeske O."/>
            <person name="Meyerdierks A."/>
            <person name="Storesund J.E."/>
            <person name="Kallscheuer N."/>
            <person name="Luecker S."/>
            <person name="Lage O.M."/>
            <person name="Pohl T."/>
            <person name="Merkel B.J."/>
            <person name="Hornburger P."/>
            <person name="Mueller R.-W."/>
            <person name="Bruemmer F."/>
            <person name="Labrenz M."/>
            <person name="Spormann A.M."/>
            <person name="Op den Camp H."/>
            <person name="Overmann J."/>
            <person name="Amann R."/>
            <person name="Jetten M.S.M."/>
            <person name="Mascher T."/>
            <person name="Medema M.H."/>
            <person name="Devos D.P."/>
            <person name="Kaster A.-K."/>
            <person name="Ovreas L."/>
            <person name="Rohde M."/>
            <person name="Galperin M.Y."/>
            <person name="Jogler C."/>
        </authorList>
    </citation>
    <scope>NUCLEOTIDE SEQUENCE [LARGE SCALE GENOMIC DNA]</scope>
    <source>
        <strain evidence="7 8">Pan216</strain>
    </source>
</reference>
<sequence>MARKTEDGHEQLGALIPKEQLEQLQRQANIGAVASSVAHEFNNILMTILNFAKIGARSKDPEVVNRSFDKILSASRRAAKITTGVLALAKNRSALKETSDVASLIEEVLSVVEKDLVKHRVHLKCEFGSRPTAEVVPSQIEQVLLNLIINARQAMDRGGDMTISLRHNQRSDMVEIAIKDSGVGIPPDQLQKIFEPFFSTKDGPDETGRGGSGLGLSICREIIERHHGRIRVESRVGRGTTFTLKLPRVAVDNGAQAA</sequence>
<evidence type="ECO:0000259" key="6">
    <source>
        <dbReference type="PROSITE" id="PS50109"/>
    </source>
</evidence>
<dbReference type="Pfam" id="PF00512">
    <property type="entry name" value="HisKA"/>
    <property type="match status" value="1"/>
</dbReference>
<dbReference type="InterPro" id="IPR003661">
    <property type="entry name" value="HisK_dim/P_dom"/>
</dbReference>
<dbReference type="SMART" id="SM00388">
    <property type="entry name" value="HisKA"/>
    <property type="match status" value="1"/>
</dbReference>
<dbReference type="EC" id="2.7.13.3" evidence="2"/>
<keyword evidence="4 7" id="KW-0808">Transferase</keyword>
<dbReference type="KEGG" id="knv:Pan216_33500"/>
<dbReference type="InterPro" id="IPR005467">
    <property type="entry name" value="His_kinase_dom"/>
</dbReference>
<dbReference type="Pfam" id="PF02518">
    <property type="entry name" value="HATPase_c"/>
    <property type="match status" value="1"/>
</dbReference>
<keyword evidence="3" id="KW-0597">Phosphoprotein</keyword>
<dbReference type="Proteomes" id="UP000317093">
    <property type="component" value="Chromosome"/>
</dbReference>
<evidence type="ECO:0000256" key="1">
    <source>
        <dbReference type="ARBA" id="ARBA00000085"/>
    </source>
</evidence>
<dbReference type="Gene3D" id="3.30.565.10">
    <property type="entry name" value="Histidine kinase-like ATPase, C-terminal domain"/>
    <property type="match status" value="1"/>
</dbReference>
<evidence type="ECO:0000313" key="8">
    <source>
        <dbReference type="Proteomes" id="UP000317093"/>
    </source>
</evidence>
<keyword evidence="8" id="KW-1185">Reference proteome</keyword>
<dbReference type="OrthoDB" id="9784397at2"/>
<evidence type="ECO:0000256" key="3">
    <source>
        <dbReference type="ARBA" id="ARBA00022553"/>
    </source>
</evidence>